<gene>
    <name evidence="5" type="ORF">QO015_003169</name>
</gene>
<evidence type="ECO:0000313" key="6">
    <source>
        <dbReference type="Proteomes" id="UP001223743"/>
    </source>
</evidence>
<dbReference type="SUPFAM" id="SSF53850">
    <property type="entry name" value="Periplasmic binding protein-like II"/>
    <property type="match status" value="1"/>
</dbReference>
<feature type="chain" id="PRO_5046117052" evidence="4">
    <location>
        <begin position="30"/>
        <end position="460"/>
    </location>
</feature>
<evidence type="ECO:0000256" key="1">
    <source>
        <dbReference type="ARBA" id="ARBA00004418"/>
    </source>
</evidence>
<organism evidence="5 6">
    <name type="scientific">Kaistia geumhonensis</name>
    <dbReference type="NCBI Taxonomy" id="410839"/>
    <lineage>
        <taxon>Bacteria</taxon>
        <taxon>Pseudomonadati</taxon>
        <taxon>Pseudomonadota</taxon>
        <taxon>Alphaproteobacteria</taxon>
        <taxon>Hyphomicrobiales</taxon>
        <taxon>Kaistiaceae</taxon>
        <taxon>Kaistia</taxon>
    </lineage>
</organism>
<dbReference type="Proteomes" id="UP001223743">
    <property type="component" value="Unassembled WGS sequence"/>
</dbReference>
<dbReference type="PANTHER" id="PTHR43649">
    <property type="entry name" value="ARABINOSE-BINDING PROTEIN-RELATED"/>
    <property type="match status" value="1"/>
</dbReference>
<evidence type="ECO:0000256" key="3">
    <source>
        <dbReference type="ARBA" id="ARBA00022764"/>
    </source>
</evidence>
<protein>
    <submittedName>
        <fullName evidence="5">Multiple sugar transport system substrate-binding protein</fullName>
    </submittedName>
</protein>
<evidence type="ECO:0000256" key="2">
    <source>
        <dbReference type="ARBA" id="ARBA00008520"/>
    </source>
</evidence>
<feature type="signal peptide" evidence="4">
    <location>
        <begin position="1"/>
        <end position="29"/>
    </location>
</feature>
<keyword evidence="4" id="KW-0732">Signal</keyword>
<comment type="similarity">
    <text evidence="2">Belongs to the bacterial solute-binding protein 1 family.</text>
</comment>
<comment type="subcellular location">
    <subcellularLocation>
        <location evidence="1">Periplasm</location>
    </subcellularLocation>
</comment>
<evidence type="ECO:0000313" key="5">
    <source>
        <dbReference type="EMBL" id="MDQ0517556.1"/>
    </source>
</evidence>
<dbReference type="PANTHER" id="PTHR43649:SF12">
    <property type="entry name" value="DIACETYLCHITOBIOSE BINDING PROTEIN DASA"/>
    <property type="match status" value="1"/>
</dbReference>
<dbReference type="InterPro" id="IPR006059">
    <property type="entry name" value="SBP"/>
</dbReference>
<sequence length="460" mass="50018">MQLKAGAPRPNLIAGGLFAAALAASTALAPLPAAAETNWRAAEGSTINLLLISHPFVDSLKPLLPEFTEKTGIKVTFEELAEQPGFEKLLADLSSKTGSYDVFMTSPLNNWQYATGGWLEPLDDYIADPKLTAADYDLADFIPGVLASGRWTLEPLKGVGEGKLWALPINFESYQLAYRPSLMKKLGLEVPKTYAELLAMADKLKTDGPNGPVNGIITRFDHYWDLPYLTFGTMLQSYGVEMLDADGKLQICSPASIQATEDFITLIKKASPPDAGAFTWDQAMQGFASGQYIMSFNEANLFAPVYEDPKQSSISDDVGYAPTPLGPDGKRAAAAWIWSLSMNSAAKNKTAAWLFLEWVTSKDVSVKTALAGNMNPVRKSVWDDPKVTALMESWGETPGQYVAAAKTEAEVAALRFPPHPELTRMLDRWAEAIQQSYFGQGDVKTNLCAAQDDIQAMIAP</sequence>
<dbReference type="RefSeq" id="WP_266283083.1">
    <property type="nucleotide sequence ID" value="NZ_JAPKNF010000002.1"/>
</dbReference>
<dbReference type="EMBL" id="JAUSWJ010000001">
    <property type="protein sequence ID" value="MDQ0517556.1"/>
    <property type="molecule type" value="Genomic_DNA"/>
</dbReference>
<keyword evidence="3" id="KW-0574">Periplasm</keyword>
<dbReference type="CDD" id="cd13585">
    <property type="entry name" value="PBP2_TMBP_like"/>
    <property type="match status" value="1"/>
</dbReference>
<keyword evidence="5" id="KW-0813">Transport</keyword>
<comment type="caution">
    <text evidence="5">The sequence shown here is derived from an EMBL/GenBank/DDBJ whole genome shotgun (WGS) entry which is preliminary data.</text>
</comment>
<name>A0ABU0M9C0_9HYPH</name>
<reference evidence="5 6" key="1">
    <citation type="submission" date="2023-07" db="EMBL/GenBank/DDBJ databases">
        <title>Genomic Encyclopedia of Type Strains, Phase IV (KMG-IV): sequencing the most valuable type-strain genomes for metagenomic binning, comparative biology and taxonomic classification.</title>
        <authorList>
            <person name="Goeker M."/>
        </authorList>
    </citation>
    <scope>NUCLEOTIDE SEQUENCE [LARGE SCALE GENOMIC DNA]</scope>
    <source>
        <strain evidence="5 6">B1-1</strain>
    </source>
</reference>
<dbReference type="Gene3D" id="3.40.190.10">
    <property type="entry name" value="Periplasmic binding protein-like II"/>
    <property type="match status" value="2"/>
</dbReference>
<proteinExistence type="inferred from homology"/>
<keyword evidence="6" id="KW-1185">Reference proteome</keyword>
<accession>A0ABU0M9C0</accession>
<keyword evidence="5" id="KW-0762">Sugar transport</keyword>
<evidence type="ECO:0000256" key="4">
    <source>
        <dbReference type="SAM" id="SignalP"/>
    </source>
</evidence>
<dbReference type="Pfam" id="PF01547">
    <property type="entry name" value="SBP_bac_1"/>
    <property type="match status" value="1"/>
</dbReference>
<dbReference type="InterPro" id="IPR050490">
    <property type="entry name" value="Bact_solute-bd_prot1"/>
</dbReference>